<feature type="compositionally biased region" description="Low complexity" evidence="2">
    <location>
        <begin position="435"/>
        <end position="445"/>
    </location>
</feature>
<evidence type="ECO:0000256" key="1">
    <source>
        <dbReference type="SAM" id="Coils"/>
    </source>
</evidence>
<gene>
    <name evidence="3" type="ORF">ENR64_07215</name>
</gene>
<sequence length="486" mass="52565">MSEFENPGQSVSASASIAPNEPAETSSEWQTVDFPGAISVDSIAQESATSPAAESTSTTAAVESAQMDVVELTALVQTLQQENHLLREQVVQLENDLTEVQIQTQFDQDRQQTGLTPAAASAHPAQAMLVASQEQVSRLFQELELSHQANQRQQILVETLQTELHKSRQYIGDLEQNVAVLQQQCASLGQQRAQAESDCHDLRLRLHRQQQQTLQFKAALERSLETPVHLPTVLEEVAESAVEAEQPTQPAMTPPTVRVNNPPVQPWSAPSNRGTKHFNDSLLKPIAQLFNQDDEPENPAPIETAADSTEVLEPPASEPELALEVFSNEATEATAGVELQDEAAIAASDAAVPSVAAEQGVETLPGETTTQVLWQDLAKLIETVAPSVAETLRTNPPAEMLQLQSEGMSEPAYATNLRFDGSETIAQASLRTAECESSSPEAAASLQNIPGMPKDSPSPTLYPKRATKKRESLAAVELPTFPRKES</sequence>
<feature type="coiled-coil region" evidence="1">
    <location>
        <begin position="157"/>
        <end position="212"/>
    </location>
</feature>
<dbReference type="AlphaFoldDB" id="A0A7C3KCV1"/>
<organism evidence="3">
    <name type="scientific">Oscillatoriales cyanobacterium SpSt-418</name>
    <dbReference type="NCBI Taxonomy" id="2282169"/>
    <lineage>
        <taxon>Bacteria</taxon>
        <taxon>Bacillati</taxon>
        <taxon>Cyanobacteriota</taxon>
        <taxon>Cyanophyceae</taxon>
        <taxon>Oscillatoriophycideae</taxon>
        <taxon>Oscillatoriales</taxon>
    </lineage>
</organism>
<feature type="coiled-coil region" evidence="1">
    <location>
        <begin position="62"/>
        <end position="103"/>
    </location>
</feature>
<comment type="caution">
    <text evidence="3">The sequence shown here is derived from an EMBL/GenBank/DDBJ whole genome shotgun (WGS) entry which is preliminary data.</text>
</comment>
<name>A0A7C3KCV1_9CYAN</name>
<evidence type="ECO:0000256" key="2">
    <source>
        <dbReference type="SAM" id="MobiDB-lite"/>
    </source>
</evidence>
<keyword evidence="1" id="KW-0175">Coiled coil</keyword>
<accession>A0A7C3KCV1</accession>
<protein>
    <submittedName>
        <fullName evidence="3">Uncharacterized protein</fullName>
    </submittedName>
</protein>
<evidence type="ECO:0000313" key="3">
    <source>
        <dbReference type="EMBL" id="HFM97546.1"/>
    </source>
</evidence>
<reference evidence="3" key="1">
    <citation type="journal article" date="2020" name="mSystems">
        <title>Genome- and Community-Level Interaction Insights into Carbon Utilization and Element Cycling Functions of Hydrothermarchaeota in Hydrothermal Sediment.</title>
        <authorList>
            <person name="Zhou Z."/>
            <person name="Liu Y."/>
            <person name="Xu W."/>
            <person name="Pan J."/>
            <person name="Luo Z.H."/>
            <person name="Li M."/>
        </authorList>
    </citation>
    <scope>NUCLEOTIDE SEQUENCE [LARGE SCALE GENOMIC DNA]</scope>
    <source>
        <strain evidence="3">SpSt-418</strain>
    </source>
</reference>
<feature type="region of interest" description="Disordered" evidence="2">
    <location>
        <begin position="239"/>
        <end position="277"/>
    </location>
</feature>
<feature type="compositionally biased region" description="Low complexity" evidence="2">
    <location>
        <begin position="44"/>
        <end position="59"/>
    </location>
</feature>
<dbReference type="EMBL" id="DSRU01000090">
    <property type="protein sequence ID" value="HFM97546.1"/>
    <property type="molecule type" value="Genomic_DNA"/>
</dbReference>
<feature type="compositionally biased region" description="Polar residues" evidence="2">
    <location>
        <begin position="7"/>
        <end position="30"/>
    </location>
</feature>
<feature type="region of interest" description="Disordered" evidence="2">
    <location>
        <begin position="1"/>
        <end position="59"/>
    </location>
</feature>
<proteinExistence type="predicted"/>
<feature type="region of interest" description="Disordered" evidence="2">
    <location>
        <begin position="432"/>
        <end position="486"/>
    </location>
</feature>